<accession>A0ABP7EB31</accession>
<dbReference type="Proteomes" id="UP001500902">
    <property type="component" value="Unassembled WGS sequence"/>
</dbReference>
<evidence type="ECO:0000313" key="3">
    <source>
        <dbReference type="Proteomes" id="UP001500902"/>
    </source>
</evidence>
<dbReference type="EMBL" id="BAAAZP010000236">
    <property type="protein sequence ID" value="GAA3716774.1"/>
    <property type="molecule type" value="Genomic_DNA"/>
</dbReference>
<gene>
    <name evidence="2" type="ORF">GCM10022224_098060</name>
</gene>
<comment type="caution">
    <text evidence="2">The sequence shown here is derived from an EMBL/GenBank/DDBJ whole genome shotgun (WGS) entry which is preliminary data.</text>
</comment>
<reference evidence="3" key="1">
    <citation type="journal article" date="2019" name="Int. J. Syst. Evol. Microbiol.">
        <title>The Global Catalogue of Microorganisms (GCM) 10K type strain sequencing project: providing services to taxonomists for standard genome sequencing and annotation.</title>
        <authorList>
            <consortium name="The Broad Institute Genomics Platform"/>
            <consortium name="The Broad Institute Genome Sequencing Center for Infectious Disease"/>
            <person name="Wu L."/>
            <person name="Ma J."/>
        </authorList>
    </citation>
    <scope>NUCLEOTIDE SEQUENCE [LARGE SCALE GENOMIC DNA]</scope>
    <source>
        <strain evidence="3">JCM 16904</strain>
    </source>
</reference>
<feature type="region of interest" description="Disordered" evidence="1">
    <location>
        <begin position="1"/>
        <end position="23"/>
    </location>
</feature>
<keyword evidence="3" id="KW-1185">Reference proteome</keyword>
<name>A0ABP7EB31_9ACTN</name>
<organism evidence="2 3">
    <name type="scientific">Nonomuraea antimicrobica</name>
    <dbReference type="NCBI Taxonomy" id="561173"/>
    <lineage>
        <taxon>Bacteria</taxon>
        <taxon>Bacillati</taxon>
        <taxon>Actinomycetota</taxon>
        <taxon>Actinomycetes</taxon>
        <taxon>Streptosporangiales</taxon>
        <taxon>Streptosporangiaceae</taxon>
        <taxon>Nonomuraea</taxon>
    </lineage>
</organism>
<proteinExistence type="predicted"/>
<sequence length="145" mass="14770">MLTTASARVTPAVASSAPSSAASPWITSNHGLARRRWATIEGSTSIPIWREPGASLHRMASLIDPVPGPSSTTTGVPEDGTTAVSALASDGELGATAPTTPCLRTAIAMKALRSALASLPGRKVTVSSMETMTSAATLGAQRERT</sequence>
<evidence type="ECO:0000256" key="1">
    <source>
        <dbReference type="SAM" id="MobiDB-lite"/>
    </source>
</evidence>
<evidence type="ECO:0000313" key="2">
    <source>
        <dbReference type="EMBL" id="GAA3716774.1"/>
    </source>
</evidence>
<protein>
    <submittedName>
        <fullName evidence="2">Uncharacterized protein</fullName>
    </submittedName>
</protein>